<evidence type="ECO:0000313" key="3">
    <source>
        <dbReference type="Proteomes" id="UP001139559"/>
    </source>
</evidence>
<dbReference type="RefSeq" id="WP_248008075.1">
    <property type="nucleotide sequence ID" value="NZ_JAJHVV010000003.1"/>
</dbReference>
<feature type="transmembrane region" description="Helical" evidence="1">
    <location>
        <begin position="51"/>
        <end position="71"/>
    </location>
</feature>
<reference evidence="2" key="1">
    <citation type="submission" date="2021-11" db="EMBL/GenBank/DDBJ databases">
        <title>Vibrio ZSDE26 sp. nov. and Vibrio ZSDZ34 sp. nov., isolated from coastal seawater in Qingdao.</title>
        <authorList>
            <person name="Zhang P."/>
        </authorList>
    </citation>
    <scope>NUCLEOTIDE SEQUENCE</scope>
    <source>
        <strain evidence="2">ZSDE26</strain>
    </source>
</reference>
<keyword evidence="3" id="KW-1185">Reference proteome</keyword>
<name>A0A9X1XJG8_9VIBR</name>
<keyword evidence="1" id="KW-0812">Transmembrane</keyword>
<sequence length="201" mass="22714">MPVESNENATTEEATAFELAIGFVVLFSGPLLMTASFSSGFWFYDIVPNWLVKLMLLIGGLISLITINWKWTVATFGALTLAFNYMPGGEDPLDTWIPMINSPQVGDVYAVNTFLMTNTEPTDDNAYVIYRVSQFTESDITFNKSGFRYTLDHVNEMLKDKSIYQIPYYEETFTLPKHELIAAIQELEIGGVFRNKKGSKE</sequence>
<proteinExistence type="predicted"/>
<feature type="transmembrane region" description="Helical" evidence="1">
    <location>
        <begin position="20"/>
        <end position="44"/>
    </location>
</feature>
<dbReference type="AlphaFoldDB" id="A0A9X1XJG8"/>
<dbReference type="EMBL" id="JAJHVV010000003">
    <property type="protein sequence ID" value="MCK6262968.1"/>
    <property type="molecule type" value="Genomic_DNA"/>
</dbReference>
<evidence type="ECO:0000256" key="1">
    <source>
        <dbReference type="SAM" id="Phobius"/>
    </source>
</evidence>
<keyword evidence="1" id="KW-1133">Transmembrane helix</keyword>
<dbReference type="Proteomes" id="UP001139559">
    <property type="component" value="Unassembled WGS sequence"/>
</dbReference>
<accession>A0A9X1XJG8</accession>
<gene>
    <name evidence="2" type="ORF">KP803_06705</name>
</gene>
<keyword evidence="1" id="KW-0472">Membrane</keyword>
<organism evidence="2 3">
    <name type="scientific">Vibrio amylolyticus</name>
    <dbReference type="NCBI Taxonomy" id="2847292"/>
    <lineage>
        <taxon>Bacteria</taxon>
        <taxon>Pseudomonadati</taxon>
        <taxon>Pseudomonadota</taxon>
        <taxon>Gammaproteobacteria</taxon>
        <taxon>Vibrionales</taxon>
        <taxon>Vibrionaceae</taxon>
        <taxon>Vibrio</taxon>
    </lineage>
</organism>
<evidence type="ECO:0000313" key="2">
    <source>
        <dbReference type="EMBL" id="MCK6262968.1"/>
    </source>
</evidence>
<comment type="caution">
    <text evidence="2">The sequence shown here is derived from an EMBL/GenBank/DDBJ whole genome shotgun (WGS) entry which is preliminary data.</text>
</comment>
<protein>
    <submittedName>
        <fullName evidence="2">Uncharacterized protein</fullName>
    </submittedName>
</protein>